<dbReference type="Gene3D" id="3.30.1920.10">
    <property type="entry name" value="Baseplate protein-like domains - 2 layer sandwich fold"/>
    <property type="match status" value="1"/>
</dbReference>
<dbReference type="Proteomes" id="UP000295382">
    <property type="component" value="Unassembled WGS sequence"/>
</dbReference>
<dbReference type="InterPro" id="IPR053981">
    <property type="entry name" value="Gp44/GpP-like_2nd"/>
</dbReference>
<gene>
    <name evidence="6" type="ORF">EDC30_109101</name>
</gene>
<evidence type="ECO:0000256" key="1">
    <source>
        <dbReference type="SAM" id="MobiDB-lite"/>
    </source>
</evidence>
<dbReference type="InterPro" id="IPR026276">
    <property type="entry name" value="Baseplate_GpP"/>
</dbReference>
<dbReference type="RefSeq" id="WP_132259482.1">
    <property type="nucleotide sequence ID" value="NZ_SLZQ01000009.1"/>
</dbReference>
<dbReference type="Pfam" id="PF22255">
    <property type="entry name" value="Gp44-like_2nd"/>
    <property type="match status" value="1"/>
</dbReference>
<proteinExistence type="predicted"/>
<dbReference type="SUPFAM" id="SSF69279">
    <property type="entry name" value="Phage tail proteins"/>
    <property type="match status" value="2"/>
</dbReference>
<evidence type="ECO:0000313" key="6">
    <source>
        <dbReference type="EMBL" id="TCS35802.1"/>
    </source>
</evidence>
<feature type="domain" description="Tail protein NMB1110-like third" evidence="5">
    <location>
        <begin position="204"/>
        <end position="251"/>
    </location>
</feature>
<evidence type="ECO:0000259" key="4">
    <source>
        <dbReference type="Pfam" id="PF22255"/>
    </source>
</evidence>
<dbReference type="Pfam" id="PF22630">
    <property type="entry name" value="NMB1110_3rd"/>
    <property type="match status" value="1"/>
</dbReference>
<reference evidence="6 7" key="1">
    <citation type="submission" date="2019-03" db="EMBL/GenBank/DDBJ databases">
        <title>Genomic Encyclopedia of Type Strains, Phase IV (KMG-IV): sequencing the most valuable type-strain genomes for metagenomic binning, comparative biology and taxonomic classification.</title>
        <authorList>
            <person name="Goeker M."/>
        </authorList>
    </citation>
    <scope>NUCLEOTIDE SEQUENCE [LARGE SCALE GENOMIC DNA]</scope>
    <source>
        <strain evidence="6 7">DSM 7445</strain>
    </source>
</reference>
<dbReference type="Gene3D" id="3.55.50.10">
    <property type="entry name" value="Baseplate protein-like domains"/>
    <property type="match status" value="1"/>
</dbReference>
<accession>A0A4R3HS32</accession>
<dbReference type="OrthoDB" id="9016931at2"/>
<protein>
    <submittedName>
        <fullName evidence="6">Prophage tail gpP-like protein</fullName>
    </submittedName>
</protein>
<dbReference type="Pfam" id="PF21929">
    <property type="entry name" value="GpP_4th"/>
    <property type="match status" value="1"/>
</dbReference>
<dbReference type="EMBL" id="SLZQ01000009">
    <property type="protein sequence ID" value="TCS35802.1"/>
    <property type="molecule type" value="Genomic_DNA"/>
</dbReference>
<feature type="region of interest" description="Disordered" evidence="1">
    <location>
        <begin position="350"/>
        <end position="389"/>
    </location>
</feature>
<organism evidence="6 7">
    <name type="scientific">Paucimonas lemoignei</name>
    <name type="common">Pseudomonas lemoignei</name>
    <dbReference type="NCBI Taxonomy" id="29443"/>
    <lineage>
        <taxon>Bacteria</taxon>
        <taxon>Pseudomonadati</taxon>
        <taxon>Pseudomonadota</taxon>
        <taxon>Betaproteobacteria</taxon>
        <taxon>Burkholderiales</taxon>
        <taxon>Burkholderiaceae</taxon>
        <taxon>Paucimonas</taxon>
    </lineage>
</organism>
<feature type="domain" description="Baseplate hub protein gp44-like N-terminal" evidence="2">
    <location>
        <begin position="6"/>
        <end position="91"/>
    </location>
</feature>
<dbReference type="Pfam" id="PF21683">
    <property type="entry name" value="GpP-like_1st"/>
    <property type="match status" value="1"/>
</dbReference>
<keyword evidence="7" id="KW-1185">Reference proteome</keyword>
<dbReference type="PIRSF" id="PIRSF004440">
    <property type="entry name" value="GpP"/>
    <property type="match status" value="1"/>
</dbReference>
<dbReference type="InterPro" id="IPR049354">
    <property type="entry name" value="GpP-like_N"/>
</dbReference>
<name>A0A4R3HS32_PAULE</name>
<dbReference type="InterPro" id="IPR054482">
    <property type="entry name" value="NMB1110-like_3rd"/>
</dbReference>
<dbReference type="InterPro" id="IPR053982">
    <property type="entry name" value="Gp44/GpP-like_C"/>
</dbReference>
<evidence type="ECO:0000259" key="2">
    <source>
        <dbReference type="Pfam" id="PF21683"/>
    </source>
</evidence>
<dbReference type="InterPro" id="IPR023399">
    <property type="entry name" value="Baseplate-like_2-layer_sand"/>
</dbReference>
<comment type="caution">
    <text evidence="6">The sequence shown here is derived from an EMBL/GenBank/DDBJ whole genome shotgun (WGS) entry which is preliminary data.</text>
</comment>
<evidence type="ECO:0000259" key="5">
    <source>
        <dbReference type="Pfam" id="PF22630"/>
    </source>
</evidence>
<dbReference type="AlphaFoldDB" id="A0A4R3HS32"/>
<feature type="domain" description="Baseplate hub protein gp44/GpP-like second" evidence="4">
    <location>
        <begin position="93"/>
        <end position="176"/>
    </location>
</feature>
<dbReference type="Gene3D" id="2.30.300.10">
    <property type="entry name" value="Baseplate protein-like domain - beta roll fold"/>
    <property type="match status" value="1"/>
</dbReference>
<feature type="domain" description="Baseplate hub protein gp44/GpP-like C-terminal" evidence="3">
    <location>
        <begin position="257"/>
        <end position="336"/>
    </location>
</feature>
<evidence type="ECO:0000259" key="3">
    <source>
        <dbReference type="Pfam" id="PF21929"/>
    </source>
</evidence>
<sequence length="389" mass="42706">MSEPIVQLKVGSNVFGGWKTMRAEVGIEQCAGAFELGVTDRWAGQATPLQVRAGEACTLMLAEQTVITGFIDVPKPRYDSKSHGISVSGRDKTMDLIDCSAIYKSGQWKNVTLDRIARDICKPFGIEVVAHGDTGEIFDSFNIEEGERAFETIDRAARMRSVLVTTDGTGKLILTRASTQKAGTSLVEGENILFAELENSWKERYSQITIKGQGKGNLTEFGEKVAHGSATVQDDAITRYRPLIVIAEQHGKGPSFKQRAEWERNVRRGRGIRATIVVQGWTMNDGKLWRPNLLVPVKSPYLYIDQQLLIAKCIYSKDDSSGTLTTLQLVHPSAFDVLQGVRGTPLNRRIRGTNGLEDNRKHAKERAKGNKSAGAIIDLSTGNAEGGDQ</sequence>
<evidence type="ECO:0000313" key="7">
    <source>
        <dbReference type="Proteomes" id="UP000295382"/>
    </source>
</evidence>